<evidence type="ECO:0000256" key="1">
    <source>
        <dbReference type="ARBA" id="ARBA00023172"/>
    </source>
</evidence>
<protein>
    <submittedName>
        <fullName evidence="3">Tyrosine type site-specific recombinase</fullName>
    </submittedName>
</protein>
<comment type="caution">
    <text evidence="3">The sequence shown here is derived from an EMBL/GenBank/DDBJ whole genome shotgun (WGS) entry which is preliminary data.</text>
</comment>
<dbReference type="EMBL" id="AJWZ01006970">
    <property type="protein sequence ID" value="EKC58244.1"/>
    <property type="molecule type" value="Genomic_DNA"/>
</dbReference>
<sequence length="199" mass="22871">MKANPFNELEKSEKIRKPESMRSYMTIEEVQALIDTPMPHEEYEIVKCAYLFSCFCGLRISDIIKLKWNDVFVDRGQYRLAVSMKKTKEPIYLPLSPEALKWMPERGGKSSEDNVFDLPSANTIRMQLKPWAKAAGISKRFSYHTSRHTFATMMLTLGADLYTVSKLLGHADVKMTQVYAKIINKKKDEAVNLVNGLFH</sequence>
<dbReference type="GO" id="GO:0015074">
    <property type="term" value="P:DNA integration"/>
    <property type="evidence" value="ECO:0007669"/>
    <property type="project" value="InterPro"/>
</dbReference>
<organism evidence="3">
    <name type="scientific">human gut metagenome</name>
    <dbReference type="NCBI Taxonomy" id="408170"/>
    <lineage>
        <taxon>unclassified sequences</taxon>
        <taxon>metagenomes</taxon>
        <taxon>organismal metagenomes</taxon>
    </lineage>
</organism>
<dbReference type="CDD" id="cd01185">
    <property type="entry name" value="INTN1_C_like"/>
    <property type="match status" value="1"/>
</dbReference>
<dbReference type="PANTHER" id="PTHR30349:SF64">
    <property type="entry name" value="PROPHAGE INTEGRASE INTD-RELATED"/>
    <property type="match status" value="1"/>
</dbReference>
<dbReference type="InterPro" id="IPR050090">
    <property type="entry name" value="Tyrosine_recombinase_XerCD"/>
</dbReference>
<dbReference type="InterPro" id="IPR013762">
    <property type="entry name" value="Integrase-like_cat_sf"/>
</dbReference>
<gene>
    <name evidence="3" type="ORF">OBE_10108</name>
</gene>
<dbReference type="Pfam" id="PF00589">
    <property type="entry name" value="Phage_integrase"/>
    <property type="match status" value="1"/>
</dbReference>
<reference evidence="3" key="1">
    <citation type="journal article" date="2013" name="Environ. Microbiol.">
        <title>Microbiota from the distal guts of lean and obese adolescents exhibit partial functional redundancy besides clear differences in community structure.</title>
        <authorList>
            <person name="Ferrer M."/>
            <person name="Ruiz A."/>
            <person name="Lanza F."/>
            <person name="Haange S.B."/>
            <person name="Oberbach A."/>
            <person name="Till H."/>
            <person name="Bargiela R."/>
            <person name="Campoy C."/>
            <person name="Segura M.T."/>
            <person name="Richter M."/>
            <person name="von Bergen M."/>
            <person name="Seifert J."/>
            <person name="Suarez A."/>
        </authorList>
    </citation>
    <scope>NUCLEOTIDE SEQUENCE</scope>
</reference>
<evidence type="ECO:0000259" key="2">
    <source>
        <dbReference type="PROSITE" id="PS51898"/>
    </source>
</evidence>
<dbReference type="AlphaFoldDB" id="K1SS16"/>
<dbReference type="GO" id="GO:0003677">
    <property type="term" value="F:DNA binding"/>
    <property type="evidence" value="ECO:0007669"/>
    <property type="project" value="InterPro"/>
</dbReference>
<evidence type="ECO:0000313" key="3">
    <source>
        <dbReference type="EMBL" id="EKC58244.1"/>
    </source>
</evidence>
<dbReference type="PROSITE" id="PS51898">
    <property type="entry name" value="TYR_RECOMBINASE"/>
    <property type="match status" value="1"/>
</dbReference>
<dbReference type="InterPro" id="IPR011010">
    <property type="entry name" value="DNA_brk_join_enz"/>
</dbReference>
<feature type="domain" description="Tyr recombinase" evidence="2">
    <location>
        <begin position="20"/>
        <end position="192"/>
    </location>
</feature>
<proteinExistence type="predicted"/>
<name>K1SS16_9ZZZZ</name>
<dbReference type="Gene3D" id="1.10.443.10">
    <property type="entry name" value="Intergrase catalytic core"/>
    <property type="match status" value="1"/>
</dbReference>
<accession>K1SS16</accession>
<dbReference type="SUPFAM" id="SSF56349">
    <property type="entry name" value="DNA breaking-rejoining enzymes"/>
    <property type="match status" value="1"/>
</dbReference>
<keyword evidence="1" id="KW-0233">DNA recombination</keyword>
<dbReference type="InterPro" id="IPR002104">
    <property type="entry name" value="Integrase_catalytic"/>
</dbReference>
<dbReference type="PANTHER" id="PTHR30349">
    <property type="entry name" value="PHAGE INTEGRASE-RELATED"/>
    <property type="match status" value="1"/>
</dbReference>
<dbReference type="GO" id="GO:0006310">
    <property type="term" value="P:DNA recombination"/>
    <property type="evidence" value="ECO:0007669"/>
    <property type="project" value="UniProtKB-KW"/>
</dbReference>